<evidence type="ECO:0008006" key="8">
    <source>
        <dbReference type="Google" id="ProtNLM"/>
    </source>
</evidence>
<evidence type="ECO:0000313" key="7">
    <source>
        <dbReference type="Proteomes" id="UP001255856"/>
    </source>
</evidence>
<feature type="compositionally biased region" description="Low complexity" evidence="5">
    <location>
        <begin position="318"/>
        <end position="334"/>
    </location>
</feature>
<dbReference type="GO" id="GO:0006364">
    <property type="term" value="P:rRNA processing"/>
    <property type="evidence" value="ECO:0007669"/>
    <property type="project" value="UniProtKB-KW"/>
</dbReference>
<dbReference type="Proteomes" id="UP001255856">
    <property type="component" value="Unassembled WGS sequence"/>
</dbReference>
<keyword evidence="7" id="KW-1185">Reference proteome</keyword>
<dbReference type="EMBL" id="JASFZW010000008">
    <property type="protein sequence ID" value="KAK2076844.1"/>
    <property type="molecule type" value="Genomic_DNA"/>
</dbReference>
<evidence type="ECO:0000256" key="4">
    <source>
        <dbReference type="ARBA" id="ARBA00023242"/>
    </source>
</evidence>
<dbReference type="GO" id="GO:0030688">
    <property type="term" value="C:preribosome, small subunit precursor"/>
    <property type="evidence" value="ECO:0007669"/>
    <property type="project" value="InterPro"/>
</dbReference>
<feature type="region of interest" description="Disordered" evidence="5">
    <location>
        <begin position="271"/>
        <end position="581"/>
    </location>
</feature>
<protein>
    <recommendedName>
        <fullName evidence="8">RRP1-like protein</fullName>
    </recommendedName>
</protein>
<dbReference type="InterPro" id="IPR010301">
    <property type="entry name" value="RRP1"/>
</dbReference>
<name>A0AAD9MGG4_PROWI</name>
<sequence length="581" mass="60866">MLERVSAESDSKLARALGSVDANTRKKGLQALSQWLSTRRDVSRKDMLKLWKGLFYAFWHSDKSPVQIALAERLAKLVTTLPESVVIVYYEAFLHTMRREWSGIDHLRIDKFMMLVRKFFFCALQRMRDDKWDVATVRSATACWLPEALLPQEAHASNGFAYHLTDLFLVELRRVVTAPEERPGSAALLALLEPFCQALAQSDHEPLMARLKSEVFLAIAREVSSPSEAAPLAELSLVDFSTHLYDLGAGAEIKASNRRACYAMSKLVENTRHAEPKTKAAAAAKKEVVTESKTAPLTKPAAAEGGKPAKANGQQRTANGKAASGAASGAQGKAPTAGQGGKAPTQTQGGKAAAKGAPAPNGKAGTAAPAPASTGKKRKGPAPATNEAAPTPVEEEAAPAVQEAKSPAPSKQAKQGAQASEPAAPAASPKKKAKKQPAAQPSGAPASPEAGPAPAPAEEPSTPNGKPAGPPSTATPQPSTLKKGVRFSLKRNLVMTIGEPPAPPDVRTPPSSKPKGSALKRSSLLGLKPAVPSRLAKPSTARRLSMPGPASASAASPAKASKQKARRSSLGGGRARASDFF</sequence>
<keyword evidence="4" id="KW-0539">Nucleus</keyword>
<dbReference type="PANTHER" id="PTHR13026">
    <property type="entry name" value="NNP-1 PROTEIN NOVEL NUCLEAR PROTEIN 1 NOP52"/>
    <property type="match status" value="1"/>
</dbReference>
<feature type="compositionally biased region" description="Low complexity" evidence="5">
    <location>
        <begin position="349"/>
        <end position="374"/>
    </location>
</feature>
<comment type="subcellular location">
    <subcellularLocation>
        <location evidence="1">Nucleus</location>
    </subcellularLocation>
</comment>
<feature type="compositionally biased region" description="Low complexity" evidence="5">
    <location>
        <begin position="299"/>
        <end position="311"/>
    </location>
</feature>
<evidence type="ECO:0000256" key="2">
    <source>
        <dbReference type="ARBA" id="ARBA00006374"/>
    </source>
</evidence>
<dbReference type="Pfam" id="PF05997">
    <property type="entry name" value="Nop52"/>
    <property type="match status" value="1"/>
</dbReference>
<gene>
    <name evidence="6" type="ORF">QBZ16_005071</name>
</gene>
<organism evidence="6 7">
    <name type="scientific">Prototheca wickerhamii</name>
    <dbReference type="NCBI Taxonomy" id="3111"/>
    <lineage>
        <taxon>Eukaryota</taxon>
        <taxon>Viridiplantae</taxon>
        <taxon>Chlorophyta</taxon>
        <taxon>core chlorophytes</taxon>
        <taxon>Trebouxiophyceae</taxon>
        <taxon>Chlorellales</taxon>
        <taxon>Chlorellaceae</taxon>
        <taxon>Prototheca</taxon>
    </lineage>
</organism>
<evidence type="ECO:0000256" key="5">
    <source>
        <dbReference type="SAM" id="MobiDB-lite"/>
    </source>
</evidence>
<proteinExistence type="inferred from homology"/>
<reference evidence="6" key="1">
    <citation type="submission" date="2021-01" db="EMBL/GenBank/DDBJ databases">
        <authorList>
            <person name="Eckstrom K.M.E."/>
        </authorList>
    </citation>
    <scope>NUCLEOTIDE SEQUENCE</scope>
    <source>
        <strain evidence="6">UVCC 0001</strain>
    </source>
</reference>
<feature type="compositionally biased region" description="Low complexity" evidence="5">
    <location>
        <begin position="415"/>
        <end position="428"/>
    </location>
</feature>
<feature type="compositionally biased region" description="Basic and acidic residues" evidence="5">
    <location>
        <begin position="271"/>
        <end position="290"/>
    </location>
</feature>
<accession>A0AAD9MGG4</accession>
<feature type="compositionally biased region" description="Low complexity" evidence="5">
    <location>
        <begin position="436"/>
        <end position="450"/>
    </location>
</feature>
<evidence type="ECO:0000256" key="3">
    <source>
        <dbReference type="ARBA" id="ARBA00022552"/>
    </source>
</evidence>
<feature type="compositionally biased region" description="Low complexity" evidence="5">
    <location>
        <begin position="381"/>
        <end position="404"/>
    </location>
</feature>
<dbReference type="AlphaFoldDB" id="A0AAD9MGG4"/>
<comment type="similarity">
    <text evidence="2">Belongs to the RRP1 family.</text>
</comment>
<keyword evidence="3" id="KW-0698">rRNA processing</keyword>
<dbReference type="PANTHER" id="PTHR13026:SF0">
    <property type="entry name" value="RIBOSOMAL RNA PROCESSING 1B"/>
    <property type="match status" value="1"/>
</dbReference>
<evidence type="ECO:0000256" key="1">
    <source>
        <dbReference type="ARBA" id="ARBA00004123"/>
    </source>
</evidence>
<dbReference type="GO" id="GO:0005634">
    <property type="term" value="C:nucleus"/>
    <property type="evidence" value="ECO:0007669"/>
    <property type="project" value="UniProtKB-SubCell"/>
</dbReference>
<comment type="caution">
    <text evidence="6">The sequence shown here is derived from an EMBL/GenBank/DDBJ whole genome shotgun (WGS) entry which is preliminary data.</text>
</comment>
<evidence type="ECO:0000313" key="6">
    <source>
        <dbReference type="EMBL" id="KAK2076844.1"/>
    </source>
</evidence>
<feature type="compositionally biased region" description="Low complexity" evidence="5">
    <location>
        <begin position="549"/>
        <end position="560"/>
    </location>
</feature>